<evidence type="ECO:0000313" key="2">
    <source>
        <dbReference type="EMBL" id="KAK3291397.1"/>
    </source>
</evidence>
<keyword evidence="3" id="KW-1185">Reference proteome</keyword>
<reference evidence="2" key="2">
    <citation type="submission" date="2023-06" db="EMBL/GenBank/DDBJ databases">
        <authorList>
            <consortium name="Lawrence Berkeley National Laboratory"/>
            <person name="Haridas S."/>
            <person name="Hensen N."/>
            <person name="Bonometti L."/>
            <person name="Westerberg I."/>
            <person name="Brannstrom I.O."/>
            <person name="Guillou S."/>
            <person name="Cros-Aarteil S."/>
            <person name="Calhoun S."/>
            <person name="Kuo A."/>
            <person name="Mondo S."/>
            <person name="Pangilinan J."/>
            <person name="Riley R."/>
            <person name="Labutti K."/>
            <person name="Andreopoulos B."/>
            <person name="Lipzen A."/>
            <person name="Chen C."/>
            <person name="Yanf M."/>
            <person name="Daum C."/>
            <person name="Ng V."/>
            <person name="Clum A."/>
            <person name="Steindorff A."/>
            <person name="Ohm R."/>
            <person name="Martin F."/>
            <person name="Silar P."/>
            <person name="Natvig D."/>
            <person name="Lalanne C."/>
            <person name="Gautier V."/>
            <person name="Ament-Velasquez S.L."/>
            <person name="Kruys A."/>
            <person name="Hutchinson M.I."/>
            <person name="Powell A.J."/>
            <person name="Barry K."/>
            <person name="Miller A.N."/>
            <person name="Grigoriev I.V."/>
            <person name="Debuchy R."/>
            <person name="Gladieux P."/>
            <person name="Thoren M.H."/>
            <person name="Johannesson H."/>
        </authorList>
    </citation>
    <scope>NUCLEOTIDE SEQUENCE</scope>
    <source>
        <strain evidence="2">CBS 168.71</strain>
    </source>
</reference>
<dbReference type="GeneID" id="87842705"/>
<evidence type="ECO:0008006" key="4">
    <source>
        <dbReference type="Google" id="ProtNLM"/>
    </source>
</evidence>
<dbReference type="SUPFAM" id="SSF51197">
    <property type="entry name" value="Clavaminate synthase-like"/>
    <property type="match status" value="1"/>
</dbReference>
<keyword evidence="1" id="KW-0560">Oxidoreductase</keyword>
<dbReference type="AlphaFoldDB" id="A0AAE0H7I4"/>
<accession>A0AAE0H7I4</accession>
<comment type="caution">
    <text evidence="2">The sequence shown here is derived from an EMBL/GenBank/DDBJ whole genome shotgun (WGS) entry which is preliminary data.</text>
</comment>
<dbReference type="GO" id="GO:0016491">
    <property type="term" value="F:oxidoreductase activity"/>
    <property type="evidence" value="ECO:0007669"/>
    <property type="project" value="UniProtKB-KW"/>
</dbReference>
<dbReference type="RefSeq" id="XP_062654911.1">
    <property type="nucleotide sequence ID" value="XM_062805757.1"/>
</dbReference>
<proteinExistence type="predicted"/>
<gene>
    <name evidence="2" type="ORF">B0H64DRAFT_427008</name>
</gene>
<organism evidence="2 3">
    <name type="scientific">Chaetomium fimeti</name>
    <dbReference type="NCBI Taxonomy" id="1854472"/>
    <lineage>
        <taxon>Eukaryota</taxon>
        <taxon>Fungi</taxon>
        <taxon>Dikarya</taxon>
        <taxon>Ascomycota</taxon>
        <taxon>Pezizomycotina</taxon>
        <taxon>Sordariomycetes</taxon>
        <taxon>Sordariomycetidae</taxon>
        <taxon>Sordariales</taxon>
        <taxon>Chaetomiaceae</taxon>
        <taxon>Chaetomium</taxon>
    </lineage>
</organism>
<sequence>MKSTTTQQLQQIHAILGPAGHGLAESTAMATYRQEQDMHESCLLKMCHAEVWHKGSFANGCPRPILITEHHQRQLEELHEALTLAITDVVQRWWTDDSARFPQRMPLPKEEEELLQWMDQQVPHGLPEFRDVLGSWRPDFLVAEGVEGGLYPSAETFCLTEINARFSFNGFMHEAYGQQALLNLGVEDRGLYGATDPAKIVGGLYSLFRLDRPLHLLKSEERGIDIHMFVDFYRRHLGLEPRVIAPEDLRLVPDDQDPLGYKLCCLAQSPKHPRNALGQTSFMSVNGEMVEEVHQVGLELHQRELLALPRETLRAISLRCFNDLRTIFLVHDKRMLGIVTEELGSLVGRSVLSEAQADILRHGIAETFLPGSAKLRNDYLLKPIRGGKGAGIIFGDEVSASEWTSHLEKLESADLVPGRGAWVVQRQVKQRLYDVEVQQLLRKQGLLKLNLGFPDDESRYLHGLIVGLAKFHGHGLPVDHSASQGWFWDIRPSATQFQSNGAQARSETMEEFPWHTDCSYEANPPRYFALQVLQPDRRGGGVFSALGVDNILHHLSPSSRAALCRPDYRITVPPEFVRSSGKRHIVGSILAMADDDNHGGPATAMMRFREDIITPLSHAAVSAVEELKQVLMSTGAERDTLHLTAEDMPRGSVLLLDNRRWLHARNEVRDPERHLRRVRWDATSFP</sequence>
<evidence type="ECO:0000313" key="3">
    <source>
        <dbReference type="Proteomes" id="UP001278766"/>
    </source>
</evidence>
<dbReference type="Proteomes" id="UP001278766">
    <property type="component" value="Unassembled WGS sequence"/>
</dbReference>
<dbReference type="SUPFAM" id="SSF56059">
    <property type="entry name" value="Glutathione synthetase ATP-binding domain-like"/>
    <property type="match status" value="1"/>
</dbReference>
<dbReference type="InterPro" id="IPR042098">
    <property type="entry name" value="TauD-like_sf"/>
</dbReference>
<dbReference type="EMBL" id="JAUEPN010000009">
    <property type="protein sequence ID" value="KAK3291397.1"/>
    <property type="molecule type" value="Genomic_DNA"/>
</dbReference>
<reference evidence="2" key="1">
    <citation type="journal article" date="2023" name="Mol. Phylogenet. Evol.">
        <title>Genome-scale phylogeny and comparative genomics of the fungal order Sordariales.</title>
        <authorList>
            <person name="Hensen N."/>
            <person name="Bonometti L."/>
            <person name="Westerberg I."/>
            <person name="Brannstrom I.O."/>
            <person name="Guillou S."/>
            <person name="Cros-Aarteil S."/>
            <person name="Calhoun S."/>
            <person name="Haridas S."/>
            <person name="Kuo A."/>
            <person name="Mondo S."/>
            <person name="Pangilinan J."/>
            <person name="Riley R."/>
            <person name="LaButti K."/>
            <person name="Andreopoulos B."/>
            <person name="Lipzen A."/>
            <person name="Chen C."/>
            <person name="Yan M."/>
            <person name="Daum C."/>
            <person name="Ng V."/>
            <person name="Clum A."/>
            <person name="Steindorff A."/>
            <person name="Ohm R.A."/>
            <person name="Martin F."/>
            <person name="Silar P."/>
            <person name="Natvig D.O."/>
            <person name="Lalanne C."/>
            <person name="Gautier V."/>
            <person name="Ament-Velasquez S.L."/>
            <person name="Kruys A."/>
            <person name="Hutchinson M.I."/>
            <person name="Powell A.J."/>
            <person name="Barry K."/>
            <person name="Miller A.N."/>
            <person name="Grigoriev I.V."/>
            <person name="Debuchy R."/>
            <person name="Gladieux P."/>
            <person name="Hiltunen Thoren M."/>
            <person name="Johannesson H."/>
        </authorList>
    </citation>
    <scope>NUCLEOTIDE SEQUENCE</scope>
    <source>
        <strain evidence="2">CBS 168.71</strain>
    </source>
</reference>
<protein>
    <recommendedName>
        <fullName evidence="4">TauD/TfdA-like domain-containing protein</fullName>
    </recommendedName>
</protein>
<evidence type="ECO:0000256" key="1">
    <source>
        <dbReference type="ARBA" id="ARBA00023002"/>
    </source>
</evidence>
<name>A0AAE0H7I4_9PEZI</name>
<dbReference type="Gene3D" id="3.60.130.10">
    <property type="entry name" value="Clavaminate synthase-like"/>
    <property type="match status" value="1"/>
</dbReference>